<keyword evidence="5" id="KW-0539">Nucleus</keyword>
<evidence type="ECO:0000256" key="3">
    <source>
        <dbReference type="ARBA" id="ARBA00022801"/>
    </source>
</evidence>
<keyword evidence="4" id="KW-0067">ATP-binding</keyword>
<name>A0A8H4VJ98_9AGAR</name>
<feature type="compositionally biased region" description="Polar residues" evidence="6">
    <location>
        <begin position="233"/>
        <end position="250"/>
    </location>
</feature>
<evidence type="ECO:0000256" key="4">
    <source>
        <dbReference type="ARBA" id="ARBA00022840"/>
    </source>
</evidence>
<comment type="caution">
    <text evidence="9">The sequence shown here is derived from an EMBL/GenBank/DDBJ whole genome shotgun (WGS) entry which is preliminary data.</text>
</comment>
<feature type="compositionally biased region" description="Basic and acidic residues" evidence="6">
    <location>
        <begin position="966"/>
        <end position="992"/>
    </location>
</feature>
<dbReference type="InterPro" id="IPR038718">
    <property type="entry name" value="SNF2-like_sf"/>
</dbReference>
<dbReference type="InterPro" id="IPR014001">
    <property type="entry name" value="Helicase_ATP-bd"/>
</dbReference>
<organism evidence="9 10">
    <name type="scientific">Agrocybe pediades</name>
    <dbReference type="NCBI Taxonomy" id="84607"/>
    <lineage>
        <taxon>Eukaryota</taxon>
        <taxon>Fungi</taxon>
        <taxon>Dikarya</taxon>
        <taxon>Basidiomycota</taxon>
        <taxon>Agaricomycotina</taxon>
        <taxon>Agaricomycetes</taxon>
        <taxon>Agaricomycetidae</taxon>
        <taxon>Agaricales</taxon>
        <taxon>Agaricineae</taxon>
        <taxon>Strophariaceae</taxon>
        <taxon>Agrocybe</taxon>
    </lineage>
</organism>
<evidence type="ECO:0000256" key="6">
    <source>
        <dbReference type="SAM" id="MobiDB-lite"/>
    </source>
</evidence>
<evidence type="ECO:0000259" key="8">
    <source>
        <dbReference type="SMART" id="SM00490"/>
    </source>
</evidence>
<evidence type="ECO:0000313" key="9">
    <source>
        <dbReference type="EMBL" id="KAF4611863.1"/>
    </source>
</evidence>
<dbReference type="FunFam" id="3.40.50.10810:FF:000019">
    <property type="entry name" value="DNA excision repair protein ERCC-6-like 2 isoform X1"/>
    <property type="match status" value="1"/>
</dbReference>
<feature type="region of interest" description="Disordered" evidence="6">
    <location>
        <begin position="966"/>
        <end position="1024"/>
    </location>
</feature>
<evidence type="ECO:0000256" key="1">
    <source>
        <dbReference type="ARBA" id="ARBA00004123"/>
    </source>
</evidence>
<dbReference type="SMART" id="SM00490">
    <property type="entry name" value="HELICc"/>
    <property type="match status" value="1"/>
</dbReference>
<sequence>MSTSSAKAPVKNAYRKRLEKSIPAPLENDSEDDPDFIPGAYVPETTSKKKKRGGQTSSRLPGKRLRADVSDASDFSSSSQTKKRRVRRSGDSASNPLLKYFGPDTFLARSSVKEEENDHADEEEEDEDEAEEEADSAEEDDLPPIRKTLTAAIRPKSNLSQQAPKHAATKSLSQAEDSVTESASDSDRIPRQSGVATSASGATDVKMNNVEDSVTESETESESDPEMAARMTVNPSNAAHIKPTTQQPRPQENDSDSVTESESEDEETILGKNPKPNFLEEHKGKLAKPFLLDEKQRIKIPAPLNTYLRDYQRDGITFLYKKYNQGEGGVLGDDMGLRKEGTEADIDRRHKYVLKQMDREDWRSRRKLEKPNAKWPTCLIIAPNTVVLNWEREFEKWGYFEVGVYAGPDRADILRDFKYGRLDVVVTSFQVATRDIDLLDTLDWSCIIVDEVHQAKNVQSKVSNALHQFTCVRRFGLTGTTIQNSYKEMWSILDWTNPGKLGTLKQWDTLVAKPLAVGQSVSATPEEQAFSHHVAQTLRNEFLPNFFLRRTKDIIKDQLPTKHDNVVFCPLTPMQIEAYKRILALDAVRNFLDRDKDCPCGSKKARQKCCHPFVVGDVFKFMSILLKLSNHLALILPGNPNDSPEQIVRNRELAAAIFPNGTPIYELAIMQPQYCGKWMALEALLAEWRQDPLNKILIFTKSVKLLDMFEFNLNKKRETGYKHLTLSGTTPKDKRMDLIEQFNNDPSVKIFLISIQTGGTGLNLIGANKVVIFDPNWNPAHDMQAMDRAFRFGQTRDVSVYRLLGAGSIEELIYARQIYKQQQMKIAYDASVQTRYFQGVQGDNSNKGELFGLENIFKLHEGELATKRTIERANLAELDWALANLVPAPQKSKHAGKTTGPSKGGSVDDKIREQLAEASGIPDTEHEKIQKTLNQIGVAYSHKNDEILVPSKIEEARTKELIKKSRQKRLEAVERKTEIKEKKGKEKAKERQPSPPKPIWPPIRKHHKLKPPPPTPQEQLQSRRKALIRLELIRSPADLPSFASEFAKMSEEEQRTTIAQLDDYMANNPCSDSESSS</sequence>
<dbReference type="CDD" id="cd18793">
    <property type="entry name" value="SF2_C_SNF"/>
    <property type="match status" value="1"/>
</dbReference>
<keyword evidence="10" id="KW-1185">Reference proteome</keyword>
<dbReference type="SUPFAM" id="SSF52540">
    <property type="entry name" value="P-loop containing nucleoside triphosphate hydrolases"/>
    <property type="match status" value="2"/>
</dbReference>
<accession>A0A8H4VJ98</accession>
<protein>
    <submittedName>
        <fullName evidence="9">Uncharacterized protein</fullName>
    </submittedName>
</protein>
<dbReference type="Gene3D" id="3.40.50.10810">
    <property type="entry name" value="Tandem AAA-ATPase domain"/>
    <property type="match status" value="1"/>
</dbReference>
<dbReference type="InterPro" id="IPR050496">
    <property type="entry name" value="SNF2_RAD54_helicase_repair"/>
</dbReference>
<dbReference type="Proteomes" id="UP000521872">
    <property type="component" value="Unassembled WGS sequence"/>
</dbReference>
<evidence type="ECO:0000256" key="5">
    <source>
        <dbReference type="ARBA" id="ARBA00023242"/>
    </source>
</evidence>
<keyword evidence="3" id="KW-0378">Hydrolase</keyword>
<proteinExistence type="predicted"/>
<feature type="compositionally biased region" description="Acidic residues" evidence="6">
    <location>
        <begin position="213"/>
        <end position="225"/>
    </location>
</feature>
<feature type="region of interest" description="Disordered" evidence="6">
    <location>
        <begin position="1"/>
        <end position="281"/>
    </location>
</feature>
<dbReference type="InterPro" id="IPR027417">
    <property type="entry name" value="P-loop_NTPase"/>
</dbReference>
<dbReference type="GO" id="GO:0005634">
    <property type="term" value="C:nucleus"/>
    <property type="evidence" value="ECO:0007669"/>
    <property type="project" value="UniProtKB-SubCell"/>
</dbReference>
<feature type="compositionally biased region" description="Polar residues" evidence="6">
    <location>
        <begin position="170"/>
        <end position="183"/>
    </location>
</feature>
<dbReference type="InterPro" id="IPR000330">
    <property type="entry name" value="SNF2_N"/>
</dbReference>
<dbReference type="GO" id="GO:0016787">
    <property type="term" value="F:hydrolase activity"/>
    <property type="evidence" value="ECO:0007669"/>
    <property type="project" value="UniProtKB-KW"/>
</dbReference>
<dbReference type="PANTHER" id="PTHR45629:SF7">
    <property type="entry name" value="DNA EXCISION REPAIR PROTEIN ERCC-6-RELATED"/>
    <property type="match status" value="1"/>
</dbReference>
<feature type="domain" description="Helicase C-terminal" evidence="8">
    <location>
        <begin position="707"/>
        <end position="793"/>
    </location>
</feature>
<keyword evidence="2" id="KW-0547">Nucleotide-binding</keyword>
<dbReference type="Gene3D" id="3.40.50.300">
    <property type="entry name" value="P-loop containing nucleotide triphosphate hydrolases"/>
    <property type="match status" value="1"/>
</dbReference>
<dbReference type="SMART" id="SM00487">
    <property type="entry name" value="DEXDc"/>
    <property type="match status" value="1"/>
</dbReference>
<feature type="compositionally biased region" description="Low complexity" evidence="6">
    <location>
        <begin position="70"/>
        <end position="79"/>
    </location>
</feature>
<evidence type="ECO:0000313" key="10">
    <source>
        <dbReference type="Proteomes" id="UP000521872"/>
    </source>
</evidence>
<dbReference type="EMBL" id="JAACJL010000057">
    <property type="protein sequence ID" value="KAF4611863.1"/>
    <property type="molecule type" value="Genomic_DNA"/>
</dbReference>
<feature type="compositionally biased region" description="Acidic residues" evidence="6">
    <location>
        <begin position="253"/>
        <end position="268"/>
    </location>
</feature>
<reference evidence="9 10" key="1">
    <citation type="submission" date="2019-12" db="EMBL/GenBank/DDBJ databases">
        <authorList>
            <person name="Floudas D."/>
            <person name="Bentzer J."/>
            <person name="Ahren D."/>
            <person name="Johansson T."/>
            <person name="Persson P."/>
            <person name="Tunlid A."/>
        </authorList>
    </citation>
    <scope>NUCLEOTIDE SEQUENCE [LARGE SCALE GENOMIC DNA]</scope>
    <source>
        <strain evidence="9 10">CBS 102.39</strain>
    </source>
</reference>
<dbReference type="AlphaFoldDB" id="A0A8H4VJ98"/>
<dbReference type="InterPro" id="IPR001650">
    <property type="entry name" value="Helicase_C-like"/>
</dbReference>
<dbReference type="Pfam" id="PF00176">
    <property type="entry name" value="SNF2-rel_dom"/>
    <property type="match status" value="1"/>
</dbReference>
<feature type="compositionally biased region" description="Acidic residues" evidence="6">
    <location>
        <begin position="117"/>
        <end position="142"/>
    </location>
</feature>
<comment type="subcellular location">
    <subcellularLocation>
        <location evidence="1">Nucleus</location>
    </subcellularLocation>
</comment>
<evidence type="ECO:0000256" key="2">
    <source>
        <dbReference type="ARBA" id="ARBA00022741"/>
    </source>
</evidence>
<evidence type="ECO:0000259" key="7">
    <source>
        <dbReference type="SMART" id="SM00487"/>
    </source>
</evidence>
<dbReference type="GO" id="GO:0005524">
    <property type="term" value="F:ATP binding"/>
    <property type="evidence" value="ECO:0007669"/>
    <property type="project" value="InterPro"/>
</dbReference>
<feature type="domain" description="Helicase ATP-binding" evidence="7">
    <location>
        <begin position="304"/>
        <end position="507"/>
    </location>
</feature>
<dbReference type="PANTHER" id="PTHR45629">
    <property type="entry name" value="SNF2/RAD54 FAMILY MEMBER"/>
    <property type="match status" value="1"/>
</dbReference>
<dbReference type="Pfam" id="PF00271">
    <property type="entry name" value="Helicase_C"/>
    <property type="match status" value="1"/>
</dbReference>
<gene>
    <name evidence="9" type="ORF">D9613_003966</name>
</gene>
<dbReference type="InterPro" id="IPR049730">
    <property type="entry name" value="SNF2/RAD54-like_C"/>
</dbReference>